<evidence type="ECO:0008006" key="3">
    <source>
        <dbReference type="Google" id="ProtNLM"/>
    </source>
</evidence>
<keyword evidence="2" id="KW-1185">Reference proteome</keyword>
<gene>
    <name evidence="1" type="ORF">JWJ88_03565</name>
</gene>
<accession>A0ABX7JJ78</accession>
<organism evidence="1 2">
    <name type="scientific">Paracoccus methylovorus</name>
    <dbReference type="NCBI Taxonomy" id="2812658"/>
    <lineage>
        <taxon>Bacteria</taxon>
        <taxon>Pseudomonadati</taxon>
        <taxon>Pseudomonadota</taxon>
        <taxon>Alphaproteobacteria</taxon>
        <taxon>Rhodobacterales</taxon>
        <taxon>Paracoccaceae</taxon>
        <taxon>Paracoccus</taxon>
    </lineage>
</organism>
<proteinExistence type="predicted"/>
<dbReference type="RefSeq" id="WP_205294737.1">
    <property type="nucleotide sequence ID" value="NZ_CP070368.1"/>
</dbReference>
<evidence type="ECO:0000313" key="2">
    <source>
        <dbReference type="Proteomes" id="UP000663629"/>
    </source>
</evidence>
<dbReference type="InterPro" id="IPR042100">
    <property type="entry name" value="Bug_dom1"/>
</dbReference>
<protein>
    <recommendedName>
        <fullName evidence="3">Tripartite tricarboxylate transporter substrate binding protein</fullName>
    </recommendedName>
</protein>
<name>A0ABX7JJ78_9RHOB</name>
<dbReference type="EMBL" id="CP070368">
    <property type="protein sequence ID" value="QRZ13754.1"/>
    <property type="molecule type" value="Genomic_DNA"/>
</dbReference>
<evidence type="ECO:0000313" key="1">
    <source>
        <dbReference type="EMBL" id="QRZ13754.1"/>
    </source>
</evidence>
<reference evidence="1 2" key="1">
    <citation type="submission" date="2021-02" db="EMBL/GenBank/DDBJ databases">
        <title>Paracoccus methylovroum sp.nov., a new methanol and methylamine utilizing methylotrophic denitrifer.</title>
        <authorList>
            <person name="Timsy T."/>
            <person name="Behrendt U."/>
            <person name="Ulrich A."/>
            <person name="Spanner T."/>
            <person name="Foesel B.U."/>
            <person name="Horn M.A."/>
            <person name="Kolb S."/>
        </authorList>
    </citation>
    <scope>NUCLEOTIDE SEQUENCE [LARGE SCALE GENOMIC DNA]</scope>
    <source>
        <strain evidence="1 2">H4-D09</strain>
    </source>
</reference>
<sequence>MSEALQKALADPDVIDRLATLGTTPVAADLATPAAMDERFTSEIERWSKLLADAPAN</sequence>
<dbReference type="Gene3D" id="3.40.190.150">
    <property type="entry name" value="Bordetella uptake gene, domain 1"/>
    <property type="match status" value="1"/>
</dbReference>
<dbReference type="Proteomes" id="UP000663629">
    <property type="component" value="Chromosome 1"/>
</dbReference>